<evidence type="ECO:0000313" key="2">
    <source>
        <dbReference type="EMBL" id="KAK2096297.1"/>
    </source>
</evidence>
<feature type="region of interest" description="Disordered" evidence="1">
    <location>
        <begin position="1"/>
        <end position="24"/>
    </location>
</feature>
<dbReference type="Proteomes" id="UP001266305">
    <property type="component" value="Unassembled WGS sequence"/>
</dbReference>
<feature type="region of interest" description="Disordered" evidence="1">
    <location>
        <begin position="56"/>
        <end position="79"/>
    </location>
</feature>
<comment type="caution">
    <text evidence="2">The sequence shown here is derived from an EMBL/GenBank/DDBJ whole genome shotgun (WGS) entry which is preliminary data.</text>
</comment>
<protein>
    <submittedName>
        <fullName evidence="2">Uncharacterized protein</fullName>
    </submittedName>
</protein>
<evidence type="ECO:0000313" key="3">
    <source>
        <dbReference type="Proteomes" id="UP001266305"/>
    </source>
</evidence>
<evidence type="ECO:0000256" key="1">
    <source>
        <dbReference type="SAM" id="MobiDB-lite"/>
    </source>
</evidence>
<keyword evidence="3" id="KW-1185">Reference proteome</keyword>
<name>A0ABQ9UGU8_SAGOE</name>
<accession>A0ABQ9UGU8</accession>
<organism evidence="2 3">
    <name type="scientific">Saguinus oedipus</name>
    <name type="common">Cotton-top tamarin</name>
    <name type="synonym">Oedipomidas oedipus</name>
    <dbReference type="NCBI Taxonomy" id="9490"/>
    <lineage>
        <taxon>Eukaryota</taxon>
        <taxon>Metazoa</taxon>
        <taxon>Chordata</taxon>
        <taxon>Craniata</taxon>
        <taxon>Vertebrata</taxon>
        <taxon>Euteleostomi</taxon>
        <taxon>Mammalia</taxon>
        <taxon>Eutheria</taxon>
        <taxon>Euarchontoglires</taxon>
        <taxon>Primates</taxon>
        <taxon>Haplorrhini</taxon>
        <taxon>Platyrrhini</taxon>
        <taxon>Cebidae</taxon>
        <taxon>Callitrichinae</taxon>
        <taxon>Saguinus</taxon>
    </lineage>
</organism>
<gene>
    <name evidence="2" type="ORF">P7K49_025331</name>
</gene>
<dbReference type="EMBL" id="JASSZA010000012">
    <property type="protein sequence ID" value="KAK2096297.1"/>
    <property type="molecule type" value="Genomic_DNA"/>
</dbReference>
<reference evidence="2 3" key="1">
    <citation type="submission" date="2023-05" db="EMBL/GenBank/DDBJ databases">
        <title>B98-5 Cell Line De Novo Hybrid Assembly: An Optical Mapping Approach.</title>
        <authorList>
            <person name="Kananen K."/>
            <person name="Auerbach J.A."/>
            <person name="Kautto E."/>
            <person name="Blachly J.S."/>
        </authorList>
    </citation>
    <scope>NUCLEOTIDE SEQUENCE [LARGE SCALE GENOMIC DNA]</scope>
    <source>
        <strain evidence="2">B95-8</strain>
        <tissue evidence="2">Cell line</tissue>
    </source>
</reference>
<feature type="compositionally biased region" description="Basic and acidic residues" evidence="1">
    <location>
        <begin position="57"/>
        <end position="68"/>
    </location>
</feature>
<sequence length="115" mass="12754">MNQKQTDKWEEEEGGKNARAKHLPKTHVFKAHIYSKEHSPTQASKSLGELLISINPRENEDRNLRDPRAGAALEPGLSGSPKGLLPQLLGVAPEKAIKLTMVRSHLQQKFLLEAA</sequence>
<proteinExistence type="predicted"/>